<feature type="region of interest" description="Disordered" evidence="1">
    <location>
        <begin position="1"/>
        <end position="20"/>
    </location>
</feature>
<evidence type="ECO:0000256" key="1">
    <source>
        <dbReference type="SAM" id="MobiDB-lite"/>
    </source>
</evidence>
<protein>
    <recommendedName>
        <fullName evidence="4">Methyltransferase domain-containing protein</fullName>
    </recommendedName>
</protein>
<dbReference type="Proteomes" id="UP000176682">
    <property type="component" value="Unassembled WGS sequence"/>
</dbReference>
<dbReference type="InterPro" id="IPR029063">
    <property type="entry name" value="SAM-dependent_MTases_sf"/>
</dbReference>
<name>A0A1F5FBC0_9BACT</name>
<organism evidence="2 3">
    <name type="scientific">Candidatus Collierbacteria bacterium RIFOXYB1_FULL_49_13</name>
    <dbReference type="NCBI Taxonomy" id="1817728"/>
    <lineage>
        <taxon>Bacteria</taxon>
        <taxon>Candidatus Collieribacteriota</taxon>
    </lineage>
</organism>
<reference evidence="2 3" key="1">
    <citation type="journal article" date="2016" name="Nat. Commun.">
        <title>Thousands of microbial genomes shed light on interconnected biogeochemical processes in an aquifer system.</title>
        <authorList>
            <person name="Anantharaman K."/>
            <person name="Brown C.T."/>
            <person name="Hug L.A."/>
            <person name="Sharon I."/>
            <person name="Castelle C.J."/>
            <person name="Probst A.J."/>
            <person name="Thomas B.C."/>
            <person name="Singh A."/>
            <person name="Wilkins M.J."/>
            <person name="Karaoz U."/>
            <person name="Brodie E.L."/>
            <person name="Williams K.H."/>
            <person name="Hubbard S.S."/>
            <person name="Banfield J.F."/>
        </authorList>
    </citation>
    <scope>NUCLEOTIDE SEQUENCE [LARGE SCALE GENOMIC DNA]</scope>
</reference>
<dbReference type="EMBL" id="MFAM01000065">
    <property type="protein sequence ID" value="OGD76898.1"/>
    <property type="molecule type" value="Genomic_DNA"/>
</dbReference>
<dbReference type="AlphaFoldDB" id="A0A1F5FBC0"/>
<comment type="caution">
    <text evidence="2">The sequence shown here is derived from an EMBL/GenBank/DDBJ whole genome shotgun (WGS) entry which is preliminary data.</text>
</comment>
<evidence type="ECO:0000313" key="3">
    <source>
        <dbReference type="Proteomes" id="UP000176682"/>
    </source>
</evidence>
<dbReference type="SUPFAM" id="SSF53335">
    <property type="entry name" value="S-adenosyl-L-methionine-dependent methyltransferases"/>
    <property type="match status" value="1"/>
</dbReference>
<proteinExistence type="predicted"/>
<evidence type="ECO:0008006" key="4">
    <source>
        <dbReference type="Google" id="ProtNLM"/>
    </source>
</evidence>
<accession>A0A1F5FBC0</accession>
<gene>
    <name evidence="2" type="ORF">A2368_02440</name>
</gene>
<sequence length="182" mass="20718">MQDSFTGEHRASRRTDRKDFEESLHRDLLDDLMGVAAEKGYDTKGEMQEAKVVWDLGAGAGTGSVVLAELCPEAEIWAVDPHQEVVTEVKKLERFHQSKEPMQEFVRKHPKNADVIYMASLKNPELRPDDYQALFDALEPGGIVIETGDTKLNKEEMAKRFRKPIVDWVGTMSTANRIWMKI</sequence>
<dbReference type="Gene3D" id="3.40.50.150">
    <property type="entry name" value="Vaccinia Virus protein VP39"/>
    <property type="match status" value="1"/>
</dbReference>
<evidence type="ECO:0000313" key="2">
    <source>
        <dbReference type="EMBL" id="OGD76898.1"/>
    </source>
</evidence>
<dbReference type="CDD" id="cd02440">
    <property type="entry name" value="AdoMet_MTases"/>
    <property type="match status" value="1"/>
</dbReference>